<organism evidence="2 3">
    <name type="scientific">Anabarilius grahami</name>
    <name type="common">Kanglang fish</name>
    <name type="synonym">Barilius grahami</name>
    <dbReference type="NCBI Taxonomy" id="495550"/>
    <lineage>
        <taxon>Eukaryota</taxon>
        <taxon>Metazoa</taxon>
        <taxon>Chordata</taxon>
        <taxon>Craniata</taxon>
        <taxon>Vertebrata</taxon>
        <taxon>Euteleostomi</taxon>
        <taxon>Actinopterygii</taxon>
        <taxon>Neopterygii</taxon>
        <taxon>Teleostei</taxon>
        <taxon>Ostariophysi</taxon>
        <taxon>Cypriniformes</taxon>
        <taxon>Xenocyprididae</taxon>
        <taxon>Xenocypridinae</taxon>
        <taxon>Xenocypridinae incertae sedis</taxon>
        <taxon>Anabarilius</taxon>
    </lineage>
</organism>
<proteinExistence type="predicted"/>
<dbReference type="Proteomes" id="UP000281406">
    <property type="component" value="Unassembled WGS sequence"/>
</dbReference>
<feature type="region of interest" description="Disordered" evidence="1">
    <location>
        <begin position="89"/>
        <end position="140"/>
    </location>
</feature>
<evidence type="ECO:0000313" key="3">
    <source>
        <dbReference type="Proteomes" id="UP000281406"/>
    </source>
</evidence>
<dbReference type="EMBL" id="RJVU01052005">
    <property type="protein sequence ID" value="ROL41200.1"/>
    <property type="molecule type" value="Genomic_DNA"/>
</dbReference>
<gene>
    <name evidence="2" type="ORF">DPX16_10352</name>
</gene>
<evidence type="ECO:0000313" key="2">
    <source>
        <dbReference type="EMBL" id="ROL41200.1"/>
    </source>
</evidence>
<dbReference type="AlphaFoldDB" id="A0A3N0Y5R0"/>
<evidence type="ECO:0000256" key="1">
    <source>
        <dbReference type="SAM" id="MobiDB-lite"/>
    </source>
</evidence>
<comment type="caution">
    <text evidence="2">The sequence shown here is derived from an EMBL/GenBank/DDBJ whole genome shotgun (WGS) entry which is preliminary data.</text>
</comment>
<name>A0A3N0Y5R0_ANAGA</name>
<keyword evidence="3" id="KW-1185">Reference proteome</keyword>
<reference evidence="2 3" key="1">
    <citation type="submission" date="2018-10" db="EMBL/GenBank/DDBJ databases">
        <title>Genome assembly for a Yunnan-Guizhou Plateau 3E fish, Anabarilius grahami (Regan), and its evolutionary and genetic applications.</title>
        <authorList>
            <person name="Jiang W."/>
        </authorList>
    </citation>
    <scope>NUCLEOTIDE SEQUENCE [LARGE SCALE GENOMIC DNA]</scope>
    <source>
        <strain evidence="2">AG-KIZ</strain>
        <tissue evidence="2">Muscle</tissue>
    </source>
</reference>
<sequence>MDKSGPDPAMFKELCSTTDLALRAIKATAQAIVCTMASRMVLERHLRMLTGQFFSTPPSPCRACLALWWTASWNTTSQPRSHRRLCVTSCQKEPASPLPPVTPRRPSRLSSDPSQAMPPHGQMLPVSKASGASSQARAGP</sequence>
<feature type="compositionally biased region" description="Polar residues" evidence="1">
    <location>
        <begin position="130"/>
        <end position="140"/>
    </location>
</feature>
<accession>A0A3N0Y5R0</accession>
<protein>
    <submittedName>
        <fullName evidence="2">Uncharacterized protein</fullName>
    </submittedName>
</protein>